<proteinExistence type="predicted"/>
<keyword evidence="2" id="KW-0479">Metal-binding</keyword>
<dbReference type="GO" id="GO:0046872">
    <property type="term" value="F:metal ion binding"/>
    <property type="evidence" value="ECO:0007669"/>
    <property type="project" value="UniProtKB-KW"/>
</dbReference>
<evidence type="ECO:0000256" key="1">
    <source>
        <dbReference type="ARBA" id="ARBA00022485"/>
    </source>
</evidence>
<dbReference type="AlphaFoldDB" id="C9R7T3"/>
<dbReference type="InterPro" id="IPR010226">
    <property type="entry name" value="NADH_quinone_OxRdtase_chainI"/>
</dbReference>
<dbReference type="Gene3D" id="3.30.70.3270">
    <property type="match status" value="1"/>
</dbReference>
<dbReference type="RefSeq" id="WP_015739239.1">
    <property type="nucleotide sequence ID" value="NC_013385.1"/>
</dbReference>
<evidence type="ECO:0000256" key="2">
    <source>
        <dbReference type="ARBA" id="ARBA00022723"/>
    </source>
</evidence>
<dbReference type="Proteomes" id="UP000002620">
    <property type="component" value="Chromosome"/>
</dbReference>
<dbReference type="GO" id="GO:0016651">
    <property type="term" value="F:oxidoreductase activity, acting on NAD(P)H"/>
    <property type="evidence" value="ECO:0007669"/>
    <property type="project" value="InterPro"/>
</dbReference>
<reference evidence="6 7" key="1">
    <citation type="submission" date="2009-10" db="EMBL/GenBank/DDBJ databases">
        <title>Complete sequence of chromosome of Ammonifex degensii KC4.</title>
        <authorList>
            <consortium name="US DOE Joint Genome Institute"/>
            <person name="Kerfeld C."/>
            <person name="Goodner B."/>
            <person name="Huber H."/>
            <person name="Stetter K."/>
            <person name="Lucas S."/>
            <person name="Copeland A."/>
            <person name="Lapidus A."/>
            <person name="Glavina del Rio T."/>
            <person name="Dalin E."/>
            <person name="Tice H."/>
            <person name="Bruce D."/>
            <person name="Goodwin L."/>
            <person name="Pitluck S."/>
            <person name="Saunders E."/>
            <person name="Brettin T."/>
            <person name="Detter J.C."/>
            <person name="Han C."/>
            <person name="Larimer F."/>
            <person name="Land M."/>
            <person name="Hauser L."/>
            <person name="Kyrpides N."/>
            <person name="Ovchinnikova G."/>
            <person name="Richardson P."/>
        </authorList>
    </citation>
    <scope>NUCLEOTIDE SEQUENCE [LARGE SCALE GENOMIC DNA]</scope>
    <source>
        <strain evidence="7">DSM 10501 / KC4</strain>
    </source>
</reference>
<dbReference type="PROSITE" id="PS00198">
    <property type="entry name" value="4FE4S_FER_1"/>
    <property type="match status" value="1"/>
</dbReference>
<keyword evidence="3" id="KW-0408">Iron</keyword>
<evidence type="ECO:0000313" key="6">
    <source>
        <dbReference type="EMBL" id="ACX52362.1"/>
    </source>
</evidence>
<dbReference type="Pfam" id="PF12838">
    <property type="entry name" value="Fer4_7"/>
    <property type="match status" value="1"/>
</dbReference>
<dbReference type="eggNOG" id="COG1143">
    <property type="taxonomic scope" value="Bacteria"/>
</dbReference>
<dbReference type="STRING" id="429009.Adeg_1251"/>
<dbReference type="SUPFAM" id="SSF46548">
    <property type="entry name" value="alpha-helical ferredoxin"/>
    <property type="match status" value="1"/>
</dbReference>
<gene>
    <name evidence="6" type="ordered locus">Adeg_1251</name>
</gene>
<protein>
    <submittedName>
        <fullName evidence="6">4Fe-4S ferredoxin iron-sulfur binding domain protein</fullName>
    </submittedName>
</protein>
<accession>C9R7T3</accession>
<feature type="domain" description="4Fe-4S ferredoxin-type" evidence="5">
    <location>
        <begin position="82"/>
        <end position="111"/>
    </location>
</feature>
<evidence type="ECO:0000256" key="3">
    <source>
        <dbReference type="ARBA" id="ARBA00023004"/>
    </source>
</evidence>
<name>C9R7T3_AMMDK</name>
<dbReference type="HOGENOM" id="CLU_067218_4_6_9"/>
<dbReference type="InterPro" id="IPR017900">
    <property type="entry name" value="4Fe4S_Fe_S_CS"/>
</dbReference>
<dbReference type="KEGG" id="adg:Adeg_1251"/>
<sequence>MKMLSVVLRNLFSPPVTRKYPQEIRSPFPATRGEIVFTVEECMTCRRCERTCPVGAIKVEIGPRLEVASAGEGQTRGAGRLIKRRYDPYKCIYCGLCIEVCPQGIIVFQGTHTSPATRKEEKVAVYTLGARKPAARPAEEKKEAAMN</sequence>
<dbReference type="PROSITE" id="PS51379">
    <property type="entry name" value="4FE4S_FER_2"/>
    <property type="match status" value="2"/>
</dbReference>
<evidence type="ECO:0000256" key="4">
    <source>
        <dbReference type="ARBA" id="ARBA00023014"/>
    </source>
</evidence>
<dbReference type="EMBL" id="CP001785">
    <property type="protein sequence ID" value="ACX52362.1"/>
    <property type="molecule type" value="Genomic_DNA"/>
</dbReference>
<keyword evidence="7" id="KW-1185">Reference proteome</keyword>
<evidence type="ECO:0000313" key="7">
    <source>
        <dbReference type="Proteomes" id="UP000002620"/>
    </source>
</evidence>
<dbReference type="PANTHER" id="PTHR10849">
    <property type="entry name" value="NADH DEHYDROGENASE UBIQUINONE IRON-SULFUR PROTEIN 8, MITOCHONDRIAL"/>
    <property type="match status" value="1"/>
</dbReference>
<feature type="domain" description="4Fe-4S ferredoxin-type" evidence="5">
    <location>
        <begin position="33"/>
        <end position="62"/>
    </location>
</feature>
<evidence type="ECO:0000259" key="5">
    <source>
        <dbReference type="PROSITE" id="PS51379"/>
    </source>
</evidence>
<dbReference type="GO" id="GO:0051539">
    <property type="term" value="F:4 iron, 4 sulfur cluster binding"/>
    <property type="evidence" value="ECO:0007669"/>
    <property type="project" value="UniProtKB-KW"/>
</dbReference>
<dbReference type="GO" id="GO:0016020">
    <property type="term" value="C:membrane"/>
    <property type="evidence" value="ECO:0007669"/>
    <property type="project" value="InterPro"/>
</dbReference>
<dbReference type="InterPro" id="IPR017896">
    <property type="entry name" value="4Fe4S_Fe-S-bd"/>
</dbReference>
<keyword evidence="4" id="KW-0411">Iron-sulfur</keyword>
<organism evidence="6 7">
    <name type="scientific">Ammonifex degensii (strain DSM 10501 / KC4)</name>
    <dbReference type="NCBI Taxonomy" id="429009"/>
    <lineage>
        <taxon>Bacteria</taxon>
        <taxon>Bacillati</taxon>
        <taxon>Bacillota</taxon>
        <taxon>Clostridia</taxon>
        <taxon>Thermoanaerobacterales</taxon>
        <taxon>Thermoanaerobacteraceae</taxon>
        <taxon>Ammonifex</taxon>
    </lineage>
</organism>
<keyword evidence="1" id="KW-0004">4Fe-4S</keyword>